<feature type="transmembrane region" description="Helical" evidence="1">
    <location>
        <begin position="278"/>
        <end position="296"/>
    </location>
</feature>
<feature type="transmembrane region" description="Helical" evidence="1">
    <location>
        <begin position="111"/>
        <end position="133"/>
    </location>
</feature>
<evidence type="ECO:0000313" key="2">
    <source>
        <dbReference type="EMBL" id="MEX0385996.1"/>
    </source>
</evidence>
<gene>
    <name evidence="2" type="ORF">V6X64_03170</name>
</gene>
<evidence type="ECO:0000313" key="3">
    <source>
        <dbReference type="Proteomes" id="UP001556653"/>
    </source>
</evidence>
<feature type="transmembrane region" description="Helical" evidence="1">
    <location>
        <begin position="250"/>
        <end position="272"/>
    </location>
</feature>
<sequence>MGSLGSPYLLTALALPLWDVALLLSRKTLASWIDARGRLKPVLITAQLSWLLVWIALGLLATVLSGYPIYIALLIGVTLLGFADGTAGSASRLLMARIVGRERVSGLVSTYLMYAGLLTVLIAAVQFAAVGGQHGGTSAIFHVVFGGIAALGSILALMPLAEPLGQIKAPSRQIHDTDGTLSLVKDRSLRRLATANALLPSVYLAPAFLAMFIASGKTSSAHILICIASLTLGKVSGSRLFRLLDHQRKGLIVAVSSVTAIGSSAALLYACLAGMTGSFWLGMLAFALIGVAINGLKAIESAALFGFSREGDTAQVFAGLTLVQRVASIVLSLGVAGLAHALGEAMAMGTLLLLQLMGGAAWTLIVRTPAVR</sequence>
<evidence type="ECO:0000256" key="1">
    <source>
        <dbReference type="SAM" id="Phobius"/>
    </source>
</evidence>
<keyword evidence="1" id="KW-1133">Transmembrane helix</keyword>
<dbReference type="RefSeq" id="WP_367966478.1">
    <property type="nucleotide sequence ID" value="NZ_JBAKFI010000004.1"/>
</dbReference>
<reference evidence="2 3" key="1">
    <citation type="submission" date="2024-02" db="EMBL/GenBank/DDBJ databases">
        <title>New especies of Spiribacter isolated from saline water.</title>
        <authorList>
            <person name="Leon M.J."/>
            <person name="De La Haba R."/>
            <person name="Sanchez-Porro C."/>
            <person name="Ventosa A."/>
        </authorList>
    </citation>
    <scope>NUCLEOTIDE SEQUENCE [LARGE SCALE GENOMIC DNA]</scope>
    <source>
        <strain evidence="3">ag22IC4-227</strain>
    </source>
</reference>
<feature type="transmembrane region" description="Helical" evidence="1">
    <location>
        <begin position="345"/>
        <end position="366"/>
    </location>
</feature>
<comment type="caution">
    <text evidence="2">The sequence shown here is derived from an EMBL/GenBank/DDBJ whole genome shotgun (WGS) entry which is preliminary data.</text>
</comment>
<accession>A0ABV3S792</accession>
<evidence type="ECO:0008006" key="4">
    <source>
        <dbReference type="Google" id="ProtNLM"/>
    </source>
</evidence>
<feature type="transmembrane region" description="Helical" evidence="1">
    <location>
        <begin position="44"/>
        <end position="63"/>
    </location>
</feature>
<keyword evidence="3" id="KW-1185">Reference proteome</keyword>
<dbReference type="Proteomes" id="UP001556653">
    <property type="component" value="Unassembled WGS sequence"/>
</dbReference>
<feature type="transmembrane region" description="Helical" evidence="1">
    <location>
        <begin position="6"/>
        <end position="24"/>
    </location>
</feature>
<proteinExistence type="predicted"/>
<name>A0ABV3S792_9GAMM</name>
<keyword evidence="1" id="KW-0472">Membrane</keyword>
<feature type="transmembrane region" description="Helical" evidence="1">
    <location>
        <begin position="139"/>
        <end position="161"/>
    </location>
</feature>
<dbReference type="InterPro" id="IPR036259">
    <property type="entry name" value="MFS_trans_sf"/>
</dbReference>
<feature type="transmembrane region" description="Helical" evidence="1">
    <location>
        <begin position="69"/>
        <end position="90"/>
    </location>
</feature>
<feature type="transmembrane region" description="Helical" evidence="1">
    <location>
        <begin position="192"/>
        <end position="214"/>
    </location>
</feature>
<dbReference type="SUPFAM" id="SSF103473">
    <property type="entry name" value="MFS general substrate transporter"/>
    <property type="match status" value="1"/>
</dbReference>
<feature type="transmembrane region" description="Helical" evidence="1">
    <location>
        <begin position="220"/>
        <end position="238"/>
    </location>
</feature>
<organism evidence="2 3">
    <name type="scientific">Spiribacter onubensis</name>
    <dbReference type="NCBI Taxonomy" id="3122420"/>
    <lineage>
        <taxon>Bacteria</taxon>
        <taxon>Pseudomonadati</taxon>
        <taxon>Pseudomonadota</taxon>
        <taxon>Gammaproteobacteria</taxon>
        <taxon>Chromatiales</taxon>
        <taxon>Ectothiorhodospiraceae</taxon>
        <taxon>Spiribacter</taxon>
    </lineage>
</organism>
<protein>
    <recommendedName>
        <fullName evidence="4">MFS transporter</fullName>
    </recommendedName>
</protein>
<dbReference type="EMBL" id="JBAKFJ010000001">
    <property type="protein sequence ID" value="MEX0385996.1"/>
    <property type="molecule type" value="Genomic_DNA"/>
</dbReference>
<keyword evidence="1" id="KW-0812">Transmembrane</keyword>
<feature type="transmembrane region" description="Helical" evidence="1">
    <location>
        <begin position="316"/>
        <end position="339"/>
    </location>
</feature>
<dbReference type="Gene3D" id="1.20.1250.20">
    <property type="entry name" value="MFS general substrate transporter like domains"/>
    <property type="match status" value="1"/>
</dbReference>